<organism evidence="2 3">
    <name type="scientific">Rhizopus oryzae</name>
    <name type="common">Mucormycosis agent</name>
    <name type="synonym">Rhizopus arrhizus var. delemar</name>
    <dbReference type="NCBI Taxonomy" id="64495"/>
    <lineage>
        <taxon>Eukaryota</taxon>
        <taxon>Fungi</taxon>
        <taxon>Fungi incertae sedis</taxon>
        <taxon>Mucoromycota</taxon>
        <taxon>Mucoromycotina</taxon>
        <taxon>Mucoromycetes</taxon>
        <taxon>Mucorales</taxon>
        <taxon>Mucorineae</taxon>
        <taxon>Rhizopodaceae</taxon>
        <taxon>Rhizopus</taxon>
    </lineage>
</organism>
<dbReference type="PANTHER" id="PTHR19446">
    <property type="entry name" value="REVERSE TRANSCRIPTASES"/>
    <property type="match status" value="1"/>
</dbReference>
<dbReference type="InterPro" id="IPR043502">
    <property type="entry name" value="DNA/RNA_pol_sf"/>
</dbReference>
<dbReference type="InterPro" id="IPR000477">
    <property type="entry name" value="RT_dom"/>
</dbReference>
<evidence type="ECO:0000259" key="1">
    <source>
        <dbReference type="PROSITE" id="PS50878"/>
    </source>
</evidence>
<dbReference type="Proteomes" id="UP000717996">
    <property type="component" value="Unassembled WGS sequence"/>
</dbReference>
<dbReference type="AlphaFoldDB" id="A0A9P6YGE6"/>
<proteinExistence type="predicted"/>
<reference evidence="2" key="1">
    <citation type="journal article" date="2020" name="Microb. Genom.">
        <title>Genetic diversity of clinical and environmental Mucorales isolates obtained from an investigation of mucormycosis cases among solid organ transplant recipients.</title>
        <authorList>
            <person name="Nguyen M.H."/>
            <person name="Kaul D."/>
            <person name="Muto C."/>
            <person name="Cheng S.J."/>
            <person name="Richter R.A."/>
            <person name="Bruno V.M."/>
            <person name="Liu G."/>
            <person name="Beyhan S."/>
            <person name="Sundermann A.J."/>
            <person name="Mounaud S."/>
            <person name="Pasculle A.W."/>
            <person name="Nierman W.C."/>
            <person name="Driscoll E."/>
            <person name="Cumbie R."/>
            <person name="Clancy C.J."/>
            <person name="Dupont C.L."/>
        </authorList>
    </citation>
    <scope>NUCLEOTIDE SEQUENCE</scope>
    <source>
        <strain evidence="2">GL16</strain>
    </source>
</reference>
<sequence>MATGEYTKAIAKISKIRKHRTLKPTFSTPQGPKHSADTMATHLETIFSGDLLQGAKKYEVASPILPFEAECPFDVNLVQNAINNLPIRKAPGIDHLRNEMLRPIQHLLAPVLLELFRLCWRWSYTPQAWRIAQVVPIHKKGNPSDANNYRPISLTSVLRKILERCIEASLQEMGPPLDIAQGGFRRSRSALDQALCLSEICHSLRIDHNTSPILAFLDIKSAYDTVNRDLVWHALQQYLPSPLLGLLHNLFDEVLIEVLLSNTSSRRFHPRTGVLQGSTLSPYLYSIYINQLPTLLRPREFTTDLPPRLAIPLLNCLLYADDVVLIANQHSMAHLLKICEQHSIDTGYRWNPTKCVILDNPSQPIEYKIYNQAIPRLSSFAYLGVPFKPGGFLDPDALVNRNCSKAFATMNMLTSIGVNPTEDTQNKCIRKIYGAHDRSSTKVMLHLAKLPTMNERVRILQAQFLFRSLYVPEDSLLGYLLPHIQYIRGYQWSNLSKTALWQLLPTPHNSLTIRDFRSIKRDYLQQGLQQRMRSYRSKLLSFCRPKLSINPILWIPMTHRERSRCIRWRLGWLPNGRLRPCPIHRSHMLTRSHAIECLRMHHRLRLSLSIPDPLSFLFNKLPTVPHFSARHIDSWHFYWPIICSILSELDQLQHSYLPQESTFLGRRFLRWLDKLQ</sequence>
<evidence type="ECO:0000313" key="2">
    <source>
        <dbReference type="EMBL" id="KAG1546888.1"/>
    </source>
</evidence>
<gene>
    <name evidence="2" type="ORF">G6F51_004610</name>
</gene>
<name>A0A9P6YGE6_RHIOR</name>
<dbReference type="SUPFAM" id="SSF56672">
    <property type="entry name" value="DNA/RNA polymerases"/>
    <property type="match status" value="1"/>
</dbReference>
<dbReference type="PROSITE" id="PS50878">
    <property type="entry name" value="RT_POL"/>
    <property type="match status" value="1"/>
</dbReference>
<dbReference type="EMBL" id="JAANIT010000522">
    <property type="protein sequence ID" value="KAG1546888.1"/>
    <property type="molecule type" value="Genomic_DNA"/>
</dbReference>
<accession>A0A9P6YGE6</accession>
<dbReference type="Pfam" id="PF00078">
    <property type="entry name" value="RVT_1"/>
    <property type="match status" value="1"/>
</dbReference>
<evidence type="ECO:0000313" key="3">
    <source>
        <dbReference type="Proteomes" id="UP000717996"/>
    </source>
</evidence>
<dbReference type="OrthoDB" id="417908at2759"/>
<protein>
    <recommendedName>
        <fullName evidence="1">Reverse transcriptase domain-containing protein</fullName>
    </recommendedName>
</protein>
<feature type="domain" description="Reverse transcriptase" evidence="1">
    <location>
        <begin position="118"/>
        <end position="387"/>
    </location>
</feature>
<comment type="caution">
    <text evidence="2">The sequence shown here is derived from an EMBL/GenBank/DDBJ whole genome shotgun (WGS) entry which is preliminary data.</text>
</comment>
<dbReference type="CDD" id="cd01650">
    <property type="entry name" value="RT_nLTR_like"/>
    <property type="match status" value="1"/>
</dbReference>